<proteinExistence type="predicted"/>
<evidence type="ECO:0008006" key="3">
    <source>
        <dbReference type="Google" id="ProtNLM"/>
    </source>
</evidence>
<dbReference type="Proteomes" id="UP000254337">
    <property type="component" value="Chromosome"/>
</dbReference>
<dbReference type="RefSeq" id="WP_107196374.1">
    <property type="nucleotide sequence ID" value="NZ_CP029462.1"/>
</dbReference>
<dbReference type="AlphaFoldDB" id="A0A346B1D5"/>
<evidence type="ECO:0000313" key="1">
    <source>
        <dbReference type="EMBL" id="AXL21928.1"/>
    </source>
</evidence>
<dbReference type="InterPro" id="IPR029069">
    <property type="entry name" value="HotDog_dom_sf"/>
</dbReference>
<evidence type="ECO:0000313" key="2">
    <source>
        <dbReference type="Proteomes" id="UP000254337"/>
    </source>
</evidence>
<sequence>MMQLIQQLAACKRYDFSGWFLAEASLCLEGEVRSISLEVCRKTERRAVLQVLGWDEGGRCRQSLTVLLVKPLSLSREIVSAEADGAPDGEVLWRHVFSDEEIQDYLAVSGDANEIHRGKGAVVPGLCFLERLLSSMDEDDLRWRCKFRKPVYAGEELCLVETAGGMEGYVGGRLVNTIERLSYKERVHDEINNI</sequence>
<dbReference type="SUPFAM" id="SSF54637">
    <property type="entry name" value="Thioesterase/thiol ester dehydrase-isomerase"/>
    <property type="match status" value="1"/>
</dbReference>
<gene>
    <name evidence="1" type="ORF">DKB62_10325</name>
</gene>
<protein>
    <recommendedName>
        <fullName evidence="3">MaoC-like domain-containing protein</fullName>
    </recommendedName>
</protein>
<dbReference type="Gene3D" id="3.10.129.10">
    <property type="entry name" value="Hotdog Thioesterase"/>
    <property type="match status" value="1"/>
</dbReference>
<dbReference type="KEGG" id="meg:DKB62_10325"/>
<organism evidence="1 2">
    <name type="scientific">Megasphaera stantonii</name>
    <dbReference type="NCBI Taxonomy" id="2144175"/>
    <lineage>
        <taxon>Bacteria</taxon>
        <taxon>Bacillati</taxon>
        <taxon>Bacillota</taxon>
        <taxon>Negativicutes</taxon>
        <taxon>Veillonellales</taxon>
        <taxon>Veillonellaceae</taxon>
        <taxon>Megasphaera</taxon>
    </lineage>
</organism>
<dbReference type="CDD" id="cd03441">
    <property type="entry name" value="R_hydratase_like"/>
    <property type="match status" value="1"/>
</dbReference>
<accession>A0A346B1D5</accession>
<dbReference type="OrthoDB" id="2063512at2"/>
<name>A0A346B1D5_9FIRM</name>
<dbReference type="EMBL" id="CP029462">
    <property type="protein sequence ID" value="AXL21928.1"/>
    <property type="molecule type" value="Genomic_DNA"/>
</dbReference>
<reference evidence="1 2" key="1">
    <citation type="submission" date="2018-05" db="EMBL/GenBank/DDBJ databases">
        <title>Complete genome sequence of Megasphaera sp. AJH120T, isolated from the ceca of a chicken.</title>
        <authorList>
            <person name="Maki J."/>
            <person name="Looft T."/>
        </authorList>
    </citation>
    <scope>NUCLEOTIDE SEQUENCE [LARGE SCALE GENOMIC DNA]</scope>
    <source>
        <strain evidence="1 2">AJH120</strain>
    </source>
</reference>
<keyword evidence="2" id="KW-1185">Reference proteome</keyword>